<feature type="domain" description="Thiamine pyrophosphate enzyme TPP-binding" evidence="8">
    <location>
        <begin position="419"/>
        <end position="553"/>
    </location>
</feature>
<comment type="cofactor">
    <cofactor evidence="1">
        <name>Mg(2+)</name>
        <dbReference type="ChEBI" id="CHEBI:18420"/>
    </cofactor>
</comment>
<dbReference type="GO" id="GO:0030976">
    <property type="term" value="F:thiamine pyrophosphate binding"/>
    <property type="evidence" value="ECO:0007669"/>
    <property type="project" value="InterPro"/>
</dbReference>
<dbReference type="GO" id="GO:0009097">
    <property type="term" value="P:isoleucine biosynthetic process"/>
    <property type="evidence" value="ECO:0007669"/>
    <property type="project" value="TreeGrafter"/>
</dbReference>
<dbReference type="CDD" id="cd00568">
    <property type="entry name" value="TPP_enzymes"/>
    <property type="match status" value="1"/>
</dbReference>
<dbReference type="Gene3D" id="3.40.50.970">
    <property type="match status" value="2"/>
</dbReference>
<dbReference type="GO" id="GO:0009099">
    <property type="term" value="P:L-valine biosynthetic process"/>
    <property type="evidence" value="ECO:0007669"/>
    <property type="project" value="TreeGrafter"/>
</dbReference>
<protein>
    <recommendedName>
        <fullName evidence="11">Thiamine pyrophosphate-binding protein</fullName>
    </recommendedName>
</protein>
<evidence type="ECO:0000256" key="6">
    <source>
        <dbReference type="RuleBase" id="RU362132"/>
    </source>
</evidence>
<evidence type="ECO:0000313" key="10">
    <source>
        <dbReference type="EMBL" id="KKN64322.1"/>
    </source>
</evidence>
<comment type="cofactor">
    <cofactor evidence="2">
        <name>thiamine diphosphate</name>
        <dbReference type="ChEBI" id="CHEBI:58937"/>
    </cofactor>
</comment>
<dbReference type="InterPro" id="IPR000399">
    <property type="entry name" value="TPP-bd_CS"/>
</dbReference>
<dbReference type="AlphaFoldDB" id="A0A0F9SPH8"/>
<evidence type="ECO:0000259" key="7">
    <source>
        <dbReference type="Pfam" id="PF00205"/>
    </source>
</evidence>
<keyword evidence="5 6" id="KW-0786">Thiamine pyrophosphate</keyword>
<evidence type="ECO:0000259" key="9">
    <source>
        <dbReference type="Pfam" id="PF02776"/>
    </source>
</evidence>
<comment type="caution">
    <text evidence="10">The sequence shown here is derived from an EMBL/GenBank/DDBJ whole genome shotgun (WGS) entry which is preliminary data.</text>
</comment>
<evidence type="ECO:0000256" key="1">
    <source>
        <dbReference type="ARBA" id="ARBA00001946"/>
    </source>
</evidence>
<dbReference type="SUPFAM" id="SSF52518">
    <property type="entry name" value="Thiamin diphosphate-binding fold (THDP-binding)"/>
    <property type="match status" value="2"/>
</dbReference>
<dbReference type="PROSITE" id="PS00187">
    <property type="entry name" value="TPP_ENZYMES"/>
    <property type="match status" value="1"/>
</dbReference>
<evidence type="ECO:0000256" key="3">
    <source>
        <dbReference type="ARBA" id="ARBA00007812"/>
    </source>
</evidence>
<dbReference type="Gene3D" id="3.40.50.1220">
    <property type="entry name" value="TPP-binding domain"/>
    <property type="match status" value="1"/>
</dbReference>
<evidence type="ECO:0000256" key="2">
    <source>
        <dbReference type="ARBA" id="ARBA00001964"/>
    </source>
</evidence>
<dbReference type="EMBL" id="LAZR01000559">
    <property type="protein sequence ID" value="KKN64322.1"/>
    <property type="molecule type" value="Genomic_DNA"/>
</dbReference>
<dbReference type="PANTHER" id="PTHR18968">
    <property type="entry name" value="THIAMINE PYROPHOSPHATE ENZYMES"/>
    <property type="match status" value="1"/>
</dbReference>
<dbReference type="FunFam" id="3.40.50.970:FF:000007">
    <property type="entry name" value="Acetolactate synthase"/>
    <property type="match status" value="1"/>
</dbReference>
<dbReference type="PANTHER" id="PTHR18968:SF166">
    <property type="entry name" value="2-HYDROXYACYL-COA LYASE 2"/>
    <property type="match status" value="1"/>
</dbReference>
<dbReference type="GO" id="GO:0000287">
    <property type="term" value="F:magnesium ion binding"/>
    <property type="evidence" value="ECO:0007669"/>
    <property type="project" value="InterPro"/>
</dbReference>
<accession>A0A0F9SPH8</accession>
<dbReference type="InterPro" id="IPR029035">
    <property type="entry name" value="DHS-like_NAD/FAD-binding_dom"/>
</dbReference>
<dbReference type="GO" id="GO:0003984">
    <property type="term" value="F:acetolactate synthase activity"/>
    <property type="evidence" value="ECO:0007669"/>
    <property type="project" value="TreeGrafter"/>
</dbReference>
<proteinExistence type="inferred from homology"/>
<sequence length="578" mass="63511">MSKQILDGGDLLVKCLLKEDISKIFGIVGGELLRIYDAIERWGREKGINTVMVRHEQAGGHMADAWARATGGIGVCMGTVGPGVTHLIPAVAVAKADSIPMLVIGAQIGKMFDNTGMLQGDLDQISLMKPLTKLQISVEEPSEIPQAIQRCIKVAKTGRRGPVFLELRETALVKKANNEDLNKIVDPVKYRSLYYPSGNPELIDKSINILKVAKKPLIIAGGGTISSEASEELIKLSETYMIPSLTTIMGIGSISTRQKTYAGSYPLSNTYRRAASEADVILSLGCRWDYTTLYGTSPLWNQNQIIIQVDIDPKEIGKNRQVDVAIISDVKAVLKQFLSKMEEKLPKEKVSEWSEWNDYIQEIQKVDLSRIQTILKSKKKPMKPEKLVLEVLNFITPDTQLIIDGGDIAIFTYSLISNYLRLPRSTFTSIGMGHLGVGVCSAIAVKLAKPNKPVVCITGDGSFLFNVQELETAVRLNLPIIIVIGNNCAWGMIKTNQKNNFNKRYCDVDFPSINYAEIAKGFGCYGEKVEDPDEIQPALARARGAKKPAVLDISISFETPSAAKFLGLYKKGKGLFGK</sequence>
<name>A0A0F9SPH8_9ZZZZ</name>
<dbReference type="Pfam" id="PF00205">
    <property type="entry name" value="TPP_enzyme_M"/>
    <property type="match status" value="1"/>
</dbReference>
<dbReference type="InterPro" id="IPR012000">
    <property type="entry name" value="Thiamin_PyroP_enz_cen_dom"/>
</dbReference>
<evidence type="ECO:0000259" key="8">
    <source>
        <dbReference type="Pfam" id="PF02775"/>
    </source>
</evidence>
<evidence type="ECO:0008006" key="11">
    <source>
        <dbReference type="Google" id="ProtNLM"/>
    </source>
</evidence>
<feature type="domain" description="Thiamine pyrophosphate enzyme central" evidence="7">
    <location>
        <begin position="203"/>
        <end position="336"/>
    </location>
</feature>
<keyword evidence="4" id="KW-0479">Metal-binding</keyword>
<dbReference type="InterPro" id="IPR012001">
    <property type="entry name" value="Thiamin_PyroP_enz_TPP-bd_dom"/>
</dbReference>
<comment type="similarity">
    <text evidence="3 6">Belongs to the TPP enzyme family.</text>
</comment>
<evidence type="ECO:0000256" key="5">
    <source>
        <dbReference type="ARBA" id="ARBA00023052"/>
    </source>
</evidence>
<dbReference type="InterPro" id="IPR011766">
    <property type="entry name" value="TPP_enzyme_TPP-bd"/>
</dbReference>
<dbReference type="GO" id="GO:0050660">
    <property type="term" value="F:flavin adenine dinucleotide binding"/>
    <property type="evidence" value="ECO:0007669"/>
    <property type="project" value="TreeGrafter"/>
</dbReference>
<evidence type="ECO:0000256" key="4">
    <source>
        <dbReference type="ARBA" id="ARBA00022723"/>
    </source>
</evidence>
<dbReference type="CDD" id="cd07035">
    <property type="entry name" value="TPP_PYR_POX_like"/>
    <property type="match status" value="1"/>
</dbReference>
<dbReference type="InterPro" id="IPR045229">
    <property type="entry name" value="TPP_enz"/>
</dbReference>
<dbReference type="SUPFAM" id="SSF52467">
    <property type="entry name" value="DHS-like NAD/FAD-binding domain"/>
    <property type="match status" value="1"/>
</dbReference>
<organism evidence="10">
    <name type="scientific">marine sediment metagenome</name>
    <dbReference type="NCBI Taxonomy" id="412755"/>
    <lineage>
        <taxon>unclassified sequences</taxon>
        <taxon>metagenomes</taxon>
        <taxon>ecological metagenomes</taxon>
    </lineage>
</organism>
<reference evidence="10" key="1">
    <citation type="journal article" date="2015" name="Nature">
        <title>Complex archaea that bridge the gap between prokaryotes and eukaryotes.</title>
        <authorList>
            <person name="Spang A."/>
            <person name="Saw J.H."/>
            <person name="Jorgensen S.L."/>
            <person name="Zaremba-Niedzwiedzka K."/>
            <person name="Martijn J."/>
            <person name="Lind A.E."/>
            <person name="van Eijk R."/>
            <person name="Schleper C."/>
            <person name="Guy L."/>
            <person name="Ettema T.J."/>
        </authorList>
    </citation>
    <scope>NUCLEOTIDE SEQUENCE</scope>
</reference>
<feature type="domain" description="Thiamine pyrophosphate enzyme N-terminal TPP-binding" evidence="9">
    <location>
        <begin position="7"/>
        <end position="127"/>
    </location>
</feature>
<gene>
    <name evidence="10" type="ORF">LCGC14_0492850</name>
</gene>
<dbReference type="InterPro" id="IPR029061">
    <property type="entry name" value="THDP-binding"/>
</dbReference>
<dbReference type="GO" id="GO:0005948">
    <property type="term" value="C:acetolactate synthase complex"/>
    <property type="evidence" value="ECO:0007669"/>
    <property type="project" value="TreeGrafter"/>
</dbReference>
<dbReference type="Pfam" id="PF02775">
    <property type="entry name" value="TPP_enzyme_C"/>
    <property type="match status" value="1"/>
</dbReference>
<dbReference type="Pfam" id="PF02776">
    <property type="entry name" value="TPP_enzyme_N"/>
    <property type="match status" value="1"/>
</dbReference>